<protein>
    <submittedName>
        <fullName evidence="9">IPTL-CTERM sorting domain-containing protein</fullName>
    </submittedName>
</protein>
<dbReference type="RefSeq" id="WP_210223049.1">
    <property type="nucleotide sequence ID" value="NZ_CP072801.1"/>
</dbReference>
<feature type="domain" description="SD-repeat containing protein B" evidence="7">
    <location>
        <begin position="3871"/>
        <end position="3965"/>
    </location>
</feature>
<gene>
    <name evidence="9" type="ORF">J9253_01870</name>
</gene>
<feature type="domain" description="SD-repeat containing protein B" evidence="7">
    <location>
        <begin position="4657"/>
        <end position="4750"/>
    </location>
</feature>
<feature type="domain" description="SD-repeat containing protein B" evidence="7">
    <location>
        <begin position="4770"/>
        <end position="4845"/>
    </location>
</feature>
<feature type="domain" description="SD-repeat containing protein B" evidence="7">
    <location>
        <begin position="3524"/>
        <end position="3635"/>
    </location>
</feature>
<feature type="domain" description="SD-repeat containing protein B" evidence="7">
    <location>
        <begin position="3081"/>
        <end position="3159"/>
    </location>
</feature>
<feature type="domain" description="SD-repeat containing protein B" evidence="7">
    <location>
        <begin position="1589"/>
        <end position="1702"/>
    </location>
</feature>
<dbReference type="SUPFAM" id="SSF117074">
    <property type="entry name" value="Hypothetical protein PA1324"/>
    <property type="match status" value="43"/>
</dbReference>
<feature type="domain" description="SD-repeat containing protein B" evidence="7">
    <location>
        <begin position="1368"/>
        <end position="1448"/>
    </location>
</feature>
<feature type="domain" description="SD-repeat containing protein B" evidence="7">
    <location>
        <begin position="2620"/>
        <end position="2731"/>
    </location>
</feature>
<dbReference type="Gene3D" id="2.60.40.10">
    <property type="entry name" value="Immunoglobulins"/>
    <property type="match status" value="43"/>
</dbReference>
<feature type="domain" description="SD-repeat containing protein B" evidence="7">
    <location>
        <begin position="5800"/>
        <end position="5884"/>
    </location>
</feature>
<feature type="transmembrane region" description="Helical" evidence="5">
    <location>
        <begin position="6350"/>
        <end position="6366"/>
    </location>
</feature>
<reference evidence="9 10" key="1">
    <citation type="submission" date="2021-04" db="EMBL/GenBank/DDBJ databases">
        <title>Genomics, taxonomy and metabolism of representatives of sulfur bacteria of the genus Thiothrix: Thiothrix fructosivorans QT, Thiothrix unzii A1T and three new species, Thiothrix subterranea sp. nov., Thiothrix litoralis sp. nov. and 'Candidatus Thiothrix anitrata' sp. nov.</title>
        <authorList>
            <person name="Ravin N.V."/>
            <person name="Smolyakov D."/>
            <person name="Rudenko T.S."/>
            <person name="Mardanov A.V."/>
            <person name="Beletsky A.V."/>
            <person name="Markov N.D."/>
            <person name="Fomenkov A.I."/>
            <person name="Roberts R.J."/>
            <person name="Karnachuk O.V."/>
            <person name="Novikov A."/>
            <person name="Grabovich M.Y."/>
        </authorList>
    </citation>
    <scope>NUCLEOTIDE SEQUENCE [LARGE SCALE GENOMIC DNA]</scope>
    <source>
        <strain evidence="9 10">AS</strain>
    </source>
</reference>
<feature type="domain" description="SD-repeat containing protein B" evidence="7">
    <location>
        <begin position="4314"/>
        <end position="4422"/>
    </location>
</feature>
<keyword evidence="2" id="KW-0964">Secreted</keyword>
<feature type="domain" description="SD-repeat containing protein B" evidence="7">
    <location>
        <begin position="4427"/>
        <end position="4538"/>
    </location>
</feature>
<evidence type="ECO:0000256" key="6">
    <source>
        <dbReference type="SAM" id="SignalP"/>
    </source>
</evidence>
<feature type="domain" description="SD-repeat containing protein B" evidence="7">
    <location>
        <begin position="5218"/>
        <end position="5335"/>
    </location>
</feature>
<evidence type="ECO:0000313" key="9">
    <source>
        <dbReference type="EMBL" id="QTR46724.1"/>
    </source>
</evidence>
<dbReference type="Pfam" id="PF17210">
    <property type="entry name" value="SdrD_B"/>
    <property type="match status" value="43"/>
</dbReference>
<evidence type="ECO:0000256" key="2">
    <source>
        <dbReference type="ARBA" id="ARBA00022525"/>
    </source>
</evidence>
<keyword evidence="10" id="KW-1185">Reference proteome</keyword>
<feature type="domain" description="SD-repeat containing protein B" evidence="7">
    <location>
        <begin position="2168"/>
        <end position="2255"/>
    </location>
</feature>
<evidence type="ECO:0000256" key="5">
    <source>
        <dbReference type="SAM" id="Phobius"/>
    </source>
</evidence>
<feature type="domain" description="SD-repeat containing protein B" evidence="7">
    <location>
        <begin position="1254"/>
        <end position="1364"/>
    </location>
</feature>
<name>A0ABX7WYL2_9GAMM</name>
<feature type="domain" description="SD-repeat containing protein B" evidence="7">
    <location>
        <begin position="2387"/>
        <end position="2502"/>
    </location>
</feature>
<feature type="domain" description="SD-repeat containing protein B" evidence="7">
    <location>
        <begin position="2281"/>
        <end position="2373"/>
    </location>
</feature>
<feature type="domain" description="SD-repeat containing protein B" evidence="7">
    <location>
        <begin position="3185"/>
        <end position="3277"/>
    </location>
</feature>
<dbReference type="Proteomes" id="UP000672039">
    <property type="component" value="Chromosome"/>
</dbReference>
<evidence type="ECO:0000256" key="3">
    <source>
        <dbReference type="ARBA" id="ARBA00022729"/>
    </source>
</evidence>
<dbReference type="Pfam" id="PF18203">
    <property type="entry name" value="IPTL-CTERM"/>
    <property type="match status" value="1"/>
</dbReference>
<feature type="domain" description="SD-repeat containing protein B" evidence="7">
    <location>
        <begin position="3750"/>
        <end position="3867"/>
    </location>
</feature>
<evidence type="ECO:0000313" key="10">
    <source>
        <dbReference type="Proteomes" id="UP000672039"/>
    </source>
</evidence>
<keyword evidence="3 6" id="KW-0732">Signal</keyword>
<feature type="compositionally biased region" description="Polar residues" evidence="4">
    <location>
        <begin position="4170"/>
        <end position="4179"/>
    </location>
</feature>
<feature type="domain" description="SD-repeat containing protein B" evidence="7">
    <location>
        <begin position="4542"/>
        <end position="4650"/>
    </location>
</feature>
<dbReference type="NCBIfam" id="TIGR04174">
    <property type="entry name" value="IPTL_CTERM"/>
    <property type="match status" value="1"/>
</dbReference>
<feature type="domain" description="SD-repeat containing protein B" evidence="7">
    <location>
        <begin position="1933"/>
        <end position="2050"/>
    </location>
</feature>
<keyword evidence="5" id="KW-0812">Transmembrane</keyword>
<feature type="chain" id="PRO_5047231405" evidence="6">
    <location>
        <begin position="28"/>
        <end position="6374"/>
    </location>
</feature>
<evidence type="ECO:0000259" key="8">
    <source>
        <dbReference type="Pfam" id="PF18203"/>
    </source>
</evidence>
<feature type="region of interest" description="Disordered" evidence="4">
    <location>
        <begin position="4152"/>
        <end position="4179"/>
    </location>
</feature>
<keyword evidence="5" id="KW-1133">Transmembrane helix</keyword>
<comment type="subcellular location">
    <subcellularLocation>
        <location evidence="1">Secreted</location>
    </subcellularLocation>
</comment>
<feature type="region of interest" description="Disordered" evidence="4">
    <location>
        <begin position="6304"/>
        <end position="6334"/>
    </location>
</feature>
<feature type="domain" description="SD-repeat containing protein B" evidence="7">
    <location>
        <begin position="4874"/>
        <end position="4956"/>
    </location>
</feature>
<feature type="domain" description="SD-repeat containing protein B" evidence="7">
    <location>
        <begin position="5102"/>
        <end position="5194"/>
    </location>
</feature>
<feature type="domain" description="SD-repeat containing protein B" evidence="7">
    <location>
        <begin position="4195"/>
        <end position="4309"/>
    </location>
</feature>
<feature type="domain" description="IPTL-CTERM protein sorting" evidence="8">
    <location>
        <begin position="6344"/>
        <end position="6368"/>
    </location>
</feature>
<dbReference type="EMBL" id="CP072801">
    <property type="protein sequence ID" value="QTR46724.1"/>
    <property type="molecule type" value="Genomic_DNA"/>
</dbReference>
<feature type="domain" description="SD-repeat containing protein B" evidence="7">
    <location>
        <begin position="5909"/>
        <end position="5996"/>
    </location>
</feature>
<evidence type="ECO:0000256" key="1">
    <source>
        <dbReference type="ARBA" id="ARBA00004613"/>
    </source>
</evidence>
<dbReference type="PANTHER" id="PTHR23303">
    <property type="entry name" value="CARBOXYPEPTIDASE REGULATORY REGION-CONTAINING"/>
    <property type="match status" value="1"/>
</dbReference>
<evidence type="ECO:0000259" key="7">
    <source>
        <dbReference type="Pfam" id="PF17210"/>
    </source>
</evidence>
<feature type="domain" description="SD-repeat containing protein B" evidence="7">
    <location>
        <begin position="5456"/>
        <end position="5566"/>
    </location>
</feature>
<feature type="domain" description="SD-repeat containing protein B" evidence="7">
    <location>
        <begin position="4982"/>
        <end position="5094"/>
    </location>
</feature>
<feature type="domain" description="SD-repeat containing protein B" evidence="7">
    <location>
        <begin position="1086"/>
        <end position="1154"/>
    </location>
</feature>
<feature type="domain" description="SD-repeat containing protein B" evidence="7">
    <location>
        <begin position="2846"/>
        <end position="2963"/>
    </location>
</feature>
<dbReference type="InterPro" id="IPR026442">
    <property type="entry name" value="IPTL_CTERM"/>
</dbReference>
<organism evidence="9 10">
    <name type="scientific">Thiothrix litoralis</name>
    <dbReference type="NCBI Taxonomy" id="2891210"/>
    <lineage>
        <taxon>Bacteria</taxon>
        <taxon>Pseudomonadati</taxon>
        <taxon>Pseudomonadota</taxon>
        <taxon>Gammaproteobacteria</taxon>
        <taxon>Thiotrichales</taxon>
        <taxon>Thiotrichaceae</taxon>
        <taxon>Thiothrix</taxon>
    </lineage>
</organism>
<feature type="domain" description="SD-repeat containing protein B" evidence="7">
    <location>
        <begin position="2507"/>
        <end position="2615"/>
    </location>
</feature>
<feature type="domain" description="SD-repeat containing protein B" evidence="7">
    <location>
        <begin position="3639"/>
        <end position="3747"/>
    </location>
</feature>
<feature type="domain" description="SD-repeat containing protein B" evidence="7">
    <location>
        <begin position="3985"/>
        <end position="4063"/>
    </location>
</feature>
<feature type="domain" description="SD-repeat containing protein B" evidence="7">
    <location>
        <begin position="2735"/>
        <end position="2843"/>
    </location>
</feature>
<feature type="domain" description="SD-repeat containing protein B" evidence="7">
    <location>
        <begin position="1472"/>
        <end position="1585"/>
    </location>
</feature>
<feature type="domain" description="SD-repeat containing protein B" evidence="7">
    <location>
        <begin position="1822"/>
        <end position="1930"/>
    </location>
</feature>
<dbReference type="InterPro" id="IPR033764">
    <property type="entry name" value="Sdr_B"/>
</dbReference>
<sequence>MSHPPIAPGLRVLWLCVFMLFSPLAMAEPKLSIGPFGPGTVDGSAPFNIFGSCADTATQTIEGEDCGESNLVVRTQDVVSHIWSVTADNYDLGAENLKNIVMEQTITPSANGVVLFESLPVSCTSIGGGGTSPASGIKDNGDGSWTMTCNMGEFTEGQQKSVTVNVKISGNSLNGSDYTSIQRVYSLGTDGSPNATEGTSSAVGPIKISAAPAFDLVHSITSTQGMYTNYIGSRDVGNGMEPGFYTYMLIRLAADRKTGIEALQQPLIIKDDIKAYAGAENGPDYALEFYITECRDNPSQWGAEIFGSKSYYPTFDGGSFKYHATNSGTCTYVRDDAADPTSTLFTVTLDKADLSGTHYPTRTFANTDLTAGPYYAVSHRVQIWVPFRSIDLADGVTDNQGSVYLNSTLSGFDPDGLSGTSNYGAETEPGYNGAPMSGKRGNNVIGASLLLTVNGSFSKYNIKTDTGTGVNYTSLVDGGYIWAHTGMVDKEPGESFASIVFFTNNGTLGLENPMSCDVFDNTSLQLTDRSNTGAPAGQFAYVGTYAPNGFDYKNYVVEYAHIDLTGDDPLDIDHDGTEDYDIGTGRYRGDWSKARAARCDDAAPAGGWHTDPAAVSGGLDAVNATRVRLSDAAKTAGIKFEAGHEIRFVIPLKVRDKFNGGPHDGKNIPVGTVMPNFAGVRSDQWSDGWTARNYDASPETGHIDGDRITLTRLKLILDSESLTPEAAPGNTASTLAGQQIVWKVNAAVQSTQPLPSDAENLRIVDVLPPEATYNGSCTSAQAGATPPSLVEYNTDKDGNSAPGYTRLTWNFGNVTANTLIPPRIFCTDTDPLAEHGTDVVNYAEVRADNIITDVVVRSDDHTIKLEQTGSIQVSKKVDMPLDDLNDDQVYTISWANFAAAFTIDKPTIIDVFPFMSGGGDGSTSKSARLPASDFHGKLVLTGAPTIAWVDGSVPSGSDPFPTLGTWYYTSAAPATINYNPDENTAEGTTQWCLESAFATSGCPADFAAVTAIKFVSNYDLEKDGNPHQGMKAVFTLQAGDTNDPNSVDANKPGDLYTNRFTFDSTSMDPPQFLRSNNVSVQVAAYSIGDFVFADNNQNGVYDAGIDASAPDGVVVDLYDSADKKVATTTTGTVGAGRFLFEPLAGGSYYVKIPASQFQSGGKLYGWQASVIPDGATEADDKNETVDQHGYVTGTLTANGVRTGLMELSANPPPPGGVPTGNEPTGDNAGGITDPTGDDFSNLTLDIGLIPPPSSLGDTVWNDVNQNGVQDVGEQGLSNVLVKLLDKDGVELKNMRTDSAGKYQFSDLAGGSYYVEVVKPAGYSVSPQDQDADDTSDSDVDVTTGRTALITLSFGMHNPDVDAGLFRAASIGDRVWLDANGDGVQDAAETTNLANVTILLKDSAGNTLQTTETDANGAYLFSGLMPGVYKVDIDTADADLVGYTLTTSNDPHTVTLAEGQVYVDADFGFVNFASVGDFVWDDLNGNGIQDSGEPGIAGVTVRLLDKTGATVMGTTSTDASGLYLFSNLTPGDYLLEFAKPEGYTGFVSADKGADEAKDSDADVATGRTAMFTLAGGTNLRDKDAGLYKAASLGDLLWFDANGNGVQDAAETGVVGATVTLTGTRGDGVAMASSSTATDASGNYRFEGLYPGAYTVTFGLPAGMSFTSQNQGADDAKDSDVASDGIATATLKSGDSNLTLDAGVLPASVAGRIWIDNNTPNAVDDGVEDGVVGVTVNLIDTKTGAVVATTTTGADGLYNFPGVLPGSYQVQVLEPANMGFVKQDQGGDDTKDSDVTVTDGKSHTFTVASGDAVKDVDAGIEPGALGDHVWLDKNGNNLQDSGEPGVANVTVNLLDGSGTVVATQLTDATGFYNFAAVLPGTYTVQFVPPAGMTLVTANLGTDDTIDSDPGVDGKIAVTVVSGVGNQTVDAGIVPAKLGDVVWLDQDGDGTQGASEPAVVGMTVHLLDKDGNPVLDAGGNAVTAITDKAGKYEFIVLPGEYRVGFVLPAGAAFTKLDQGSNDAADSDADLATGLTPALTLVSGDVNLTQDAGLALSTVSGYVLEDRNANGVQDSGEPGIAGVSITLVGNDVFGNPVTATTSTNADGLYSFSVPPGTYTLTETNPADYLSSASKAGSASGAAIVDEDEVTTPAPGGAASEHNDFLDYRLGSIAGQVRDDVNYNGVLTDADKGIAGITVTLFTDPNGDGDPADGVSVTTATTDSAGNYLFSNLKPGNYVVVETDFAEWQSTADTQGANDNRVPVVLASAQHSTGNDFLDAKQKGSLSGVVWTDSNTDGVRDVGENSIPGATVTVLDASGTVVATLTTDVDGAYKADNLPPGTYVVKVDPASLPAGVQQTADPDAAKDHQTTANVNPGAETSGLDFGYVASVSLGDRAWHDLNANGVQDAAEPGVAGVVVTLFRDANGDGIPSVDEQVKTVLTGVDGAYQFSGLLPLDYLVTFSQPASYLRSLSNQGADDSLDSDADANGLVAVSLKTGSTLTVDAGFYRLGSLGDYVWLDANDNGVQDDGEPVMAGVAVQLLDGAGTQLATTTTDASGHYLFKDLSPTTYTVKFVAPAGMTFTTADQGSDDALDSDADSNGLAIVTLTSGADIRTVDAGVKPASVTGRVWIDNNTPNATDDGVESGVVGVTVNLIDTQTGEVVATTTTGVDGVYQFTGVLPGDYQVQVIEPANMGFVKQDQGGDDTKDSDVTVTDGKSHTFTVTSGQVVTDVDAGIEPGSLGDRVWLDQNGNNLQDSGEPGVANVTVNLLDGSGTVVATQMTDATGFYDFAAVLPGDYTVQFVAPAGMNLVTANLGSDDTIDSDPAADGKVAVTVVSGIGNQTVDAGVVPAKLGDYVWQDLNGDGKQDAAEPAVAGVTVKLLDKEGNPVLDAGGNALTTTTDKAGKYQFSVLPGEYRVGFELPEGVKATTLDQGADDAADSDADPATLMTPAVTLISGAQDISLDLGLAPATITGYVIEDLNADGKLDVGETSLAGVTITLSGTDSFGAPVTATTTTDKDGLYSFTVPAGTYRLKETNPADYLSSGSQPGTATGAAVVNADELTTPTVSGTTAEHNDFLDYRVGSIAGQVRDDANYNATLTDEEAGIPGVTMTLLLDNVAVAKTATDSGGNYLFSNLKPGNYVVVETDLPKWDSTADTQADNDNRVPVVLASAQHSTGNDFLDAKQKGSLSGVVWTDSNTDGVRDVGENSIPGATVTVLDASGTVVATLTTDVDGAYKADNLPPGTYVVKVDPASLPAGVQQTADPDAAKDHQTTANVNPGAETSGLDFGYVASVSLGDRAWHDLNANGVQDAAEPGVAGVVVTLFRDANGDGIPSVDEQVKTVLTGVDGAYQFSGLLPLDYLVTFSQPASYLRSLSNQGADDSLDSDADANGLVAVSLKTGSTLTVDAGFYRLGSLGDYVWLDANDNGVQDDGEPVMAGVAVQLLDGAGTQLATTTTDASGHYLFKDLSPTTYTVKFVAPAGMTFTTADQGSDDALDSDADSNGLAIVTLTSGADIRTVDAGVKPASVTGRVWIDNNTPNATDDGVESGVVGVTVNLIDTQTGEVVATTTTGVDGVYQFTGVLPGDYQVQVIEPANMGFVKQDQGGDDTKDSDVTVTDGKSHTFTVTSGQVVTDVDAGIEPGSLGDRVWLDQNGNNLQDSGEPGVANVTVNLLDGSGTVVATQMTDATGFYDFAAVLPGDYTVQFVAPAGMNLVTANLGSDDTIDSDPAADGKVAVTVVSGIGNQTVDAGVVPAKLGDYVWQDLNGDGKQDAAEPAVAGVTVKLLDKEGNPVLDAGGNALITTTDKAGKYQFSVLPGEYRVGFELPEGVKATTLDQGADDAADSDADPATLMTPAVTLISGAQDISLDLGLAPATITGYVIEDLNADGKLDVGETSLAGVTITLSGTDSFGAPVTATTTTDKDGLYSFTVPAGTYHLKETNPADYLSSGSQPGTATGAAVVNADELTTPTVSGTTAEHNDFLDYRVGSIAGQVRDDANYNATLTDEEAGIPGVTMTLLLDNVAVAKTATDSGGNYLFSNLKPGNYVVVETDLPKWDSTADTQADNDNRVPVVLASAQHSTGNDFLDAKQQGSLSGVVWTDTNSNGVRDAGEPVLVGVSVTVLDNSGNVVATLTTDAQGAYTAVDLTPGTYTVKVDPASLPAGSQQTGDPDGVKDNQSSATVLPSQETSGVNFGYVTLMSLGDQAWHDLNANGVQDADEPGLAGVMVALYRDANGNGLPEADEQLKAMLTDSKGAYLFSNLLPVDYLVTFSQPDGYQRSPAKQGSDAALDSDADSNGLVVVNLSNSLMTVDAGFYKLGSIGDYVWLDANANGMQDADEPAITDMTVQLLDKAGTLLVSTLTDAAGLYHFNALVPADYSVKFVAPEGIVFTQQDKSTDDTLDSDADGNGLVAVTLASGQAITSVDAGILPAAISGRVWIDRNANGLDDAATEPGVPGVRVNLLDAKTGAVVATTTTGAEGQYSFTGILSGEYLIETVQPANMAFVTPNQGDDDTLDSDVQVTDGRSPVFVLHSADSVTDVDAGIQPGELGDHVWLDQNNNGLQDAGEAGIGGITVNLLDGSANTVATQVTDATGFYNFTGVLPGDYSVQFVLPEKAQFTSTDQGADDELDSDVDAAGKVAVTVISNVGNQTVDAGIKPALISGTVLSDDNANGVQNDADKPVAGVVVTLTGTDVFGNPVTLSTTTAADGQYSFAVPPGTYGLKETNPADTVSTGSEAGTQGSTVVDADEISVVVTSGQASAQNDFLDYLPARLSGQVRNDLDGNGNLLDAEDGIPGVTVSLWLEGAQVAMTTTDASGHYAFENLKPGTYSVREADLETWVSTADVEGANDNQIAVTLQSGDDKPAQDFLDVQPVAVSGQVRFDDDRDGDLADNETGLSGVTVSLFTDPNGDGNPDDGKPVQIVQTDAQGHYTFVDVLPGTYVIVETDPSSYQSTADVDSPNDNQILLTVFSATPDTGNDFLDASALGSLGDVVWLDQNNDSLQDGTEPPVAGVPVVLSGTDSEGKPVNLTTTTDAAGKYLFDKLMPGVYTLEYQLPLGMRLTLPDQGGNEALDSDSDMLERTVTVTLTAGEHNLDVDAGVRPASVNGSLWQDTNGDGQHNNGEPALPGVTVALFSDPNGDGDPSDGVPVGTTVTNPDGDYDFTGLMPDDYVIVVTPPVDYLPVPADQGGDDTTDSDIHHTLRLPIKLESGDTFHVDGGFYQLGSFGDRIWLDLNGNGKQDAEEPGVRDVSLLLLDAAGEPVMNLLNPSQPYRLVSDVNGEYRFSNLLPGQYQVQLEGLDGFVLTQTDAGTDDTLDSDANANGRMVANVMSGAHNPEVDAGILPASLTGRVWVDYNSSNSLDDGMYAEPGAVGMVVNLLDKDGKLVATTTTGTDGLYSFSGILPGQYQVEFVTPANMTLTAANVGDDDTLDSDADPATGRTELFTITSSTAVKDIDAGIQAGALGDRVWVDVNENGVQDTGEPGVAGVSVKLIDSNDKDVALTTTDATGFYAFRDVVPGTYTVQFMLADTLKLTAPDQGDDDAMDSDADPVTGKATVLVGSGVSANQTVDAGILPAKLGDYVWLDANRNGVQDADETPLANVIVLLLDAQGEHVATTQTDKDGKYQFSVPPGQYSVQVMSLESSFAAAHQGDNTALDSDVDATGMMPLTTFASGSVTTELDAGILPASLSGKVVNDVWANGTLEPTDGGIANVTVSISGTDSFGNTLSMVTTTGADGSYQFILPPGTYTVTESQPEGHVSTGSMAGSNDGTVISDDEVSIVLVSNDQVEGVSFLDYEPASYVVLSGTVLDDHNHNAQADTAELGIAEVSVTLFTDPNGDGDPTDGTAVQTVLTDSSGHFTFDGVPAGQYVVVEKDPPNYESTADNGGENDNRVPVTLVSGQVTTKPLFLDAQPQGSLSGYVLFDTDNNGSFEDADNGLEGVNVMLFSDPNGDGNPDDGERLDAVLTDASGHYVFINVITGNWVVVAVDKPGYVSTADVALDNDNRIPVVVAATDGATQCRLPDATASCTGLNFLDGQLNSGIQLLKTAYQGHDGGAKCGTDAAKSELTLVDIDKDKRENVTYCFEVTNTGDNWLTQVAVIDETLGLTTDKLKPLGTVPAILAPQGKDANARIRYYYEHEITAGIINKASVTARPVLEDGTLLDGALDATSNSSVNIRFVFDPPTALKTVTPAGEQVMLWQMVWINSSSDNVAGVEIYDGVPEGTHYAAMQAGANVSPDGVYCEARGTSVTATCRYEAPSQDFPRGRVFWSGTIGSDAGNTTEQVAANEVVIRFYSALDKVGDQRTITNQAHSSWDLNGDGQPEYTDVMTDNGDTDATGDSTSISLGSPLQIPTLGEWALWLLSFLMVLVAFGYRRKGGGYR</sequence>
<feature type="domain" description="SD-repeat containing protein B" evidence="7">
    <location>
        <begin position="5569"/>
        <end position="5677"/>
    </location>
</feature>
<dbReference type="InterPro" id="IPR051417">
    <property type="entry name" value="SDr/BOS_complex"/>
</dbReference>
<feature type="domain" description="SD-repeat containing protein B" evidence="7">
    <location>
        <begin position="3291"/>
        <end position="3406"/>
    </location>
</feature>
<feature type="domain" description="SD-repeat containing protein B" evidence="7">
    <location>
        <begin position="5684"/>
        <end position="5764"/>
    </location>
</feature>
<proteinExistence type="predicted"/>
<feature type="domain" description="SD-repeat containing protein B" evidence="7">
    <location>
        <begin position="2057"/>
        <end position="2136"/>
    </location>
</feature>
<dbReference type="PANTHER" id="PTHR23303:SF15">
    <property type="entry name" value="COLOSSIN-A"/>
    <property type="match status" value="1"/>
</dbReference>
<feature type="domain" description="SD-repeat containing protein B" evidence="7">
    <location>
        <begin position="3411"/>
        <end position="3519"/>
    </location>
</feature>
<feature type="domain" description="SD-repeat containing protein B" evidence="7">
    <location>
        <begin position="4089"/>
        <end position="4176"/>
    </location>
</feature>
<accession>A0ABX7WYL2</accession>
<dbReference type="InterPro" id="IPR013783">
    <property type="entry name" value="Ig-like_fold"/>
</dbReference>
<evidence type="ECO:0000256" key="4">
    <source>
        <dbReference type="SAM" id="MobiDB-lite"/>
    </source>
</evidence>
<feature type="domain" description="SD-repeat containing protein B" evidence="7">
    <location>
        <begin position="2967"/>
        <end position="3061"/>
    </location>
</feature>
<feature type="domain" description="SD-repeat containing protein B" evidence="7">
    <location>
        <begin position="5339"/>
        <end position="5452"/>
    </location>
</feature>
<keyword evidence="5" id="KW-0472">Membrane</keyword>
<feature type="signal peptide" evidence="6">
    <location>
        <begin position="1"/>
        <end position="27"/>
    </location>
</feature>
<feature type="domain" description="SD-repeat containing protein B" evidence="7">
    <location>
        <begin position="1707"/>
        <end position="1818"/>
    </location>
</feature>